<feature type="transmembrane region" description="Helical" evidence="5">
    <location>
        <begin position="52"/>
        <end position="71"/>
    </location>
</feature>
<evidence type="ECO:0000256" key="2">
    <source>
        <dbReference type="ARBA" id="ARBA00005189"/>
    </source>
</evidence>
<dbReference type="GO" id="GO:0019432">
    <property type="term" value="P:triglyceride biosynthetic process"/>
    <property type="evidence" value="ECO:0007669"/>
    <property type="project" value="TreeGrafter"/>
</dbReference>
<comment type="pathway">
    <text evidence="2">Lipid metabolism.</text>
</comment>
<dbReference type="GO" id="GO:0004144">
    <property type="term" value="F:diacylglycerol O-acyltransferase activity"/>
    <property type="evidence" value="ECO:0007669"/>
    <property type="project" value="UniProtKB-EC"/>
</dbReference>
<accession>A0A5K0U8H4</accession>
<evidence type="ECO:0000256" key="3">
    <source>
        <dbReference type="ARBA" id="ARBA00013244"/>
    </source>
</evidence>
<dbReference type="EC" id="2.3.1.20" evidence="3"/>
<organism evidence="6 7">
    <name type="scientific">Yasminevirus sp. GU-2018</name>
    <dbReference type="NCBI Taxonomy" id="2420051"/>
    <lineage>
        <taxon>Viruses</taxon>
        <taxon>Varidnaviria</taxon>
        <taxon>Bamfordvirae</taxon>
        <taxon>Nucleocytoviricota</taxon>
        <taxon>Megaviricetes</taxon>
        <taxon>Imitervirales</taxon>
        <taxon>Mimiviridae</taxon>
        <taxon>Klosneuvirinae</taxon>
        <taxon>Yasminevirus</taxon>
        <taxon>Yasminevirus saudimassiliense</taxon>
    </lineage>
</organism>
<reference evidence="6 7" key="1">
    <citation type="submission" date="2018-10" db="EMBL/GenBank/DDBJ databases">
        <authorList>
            <consortium name="IHU Genomes"/>
        </authorList>
    </citation>
    <scope>NUCLEOTIDE SEQUENCE [LARGE SCALE GENOMIC DNA]</scope>
    <source>
        <strain evidence="6 7">A1</strain>
    </source>
</reference>
<evidence type="ECO:0000313" key="6">
    <source>
        <dbReference type="EMBL" id="VBB17702.1"/>
    </source>
</evidence>
<proteinExistence type="predicted"/>
<dbReference type="GO" id="GO:0006071">
    <property type="term" value="P:glycerol metabolic process"/>
    <property type="evidence" value="ECO:0007669"/>
    <property type="project" value="UniProtKB-KW"/>
</dbReference>
<gene>
    <name evidence="6" type="ORF">YASMINEVIRUS_165</name>
</gene>
<evidence type="ECO:0000313" key="7">
    <source>
        <dbReference type="Proteomes" id="UP000594342"/>
    </source>
</evidence>
<evidence type="ECO:0000256" key="4">
    <source>
        <dbReference type="ARBA" id="ARBA00022798"/>
    </source>
</evidence>
<keyword evidence="6" id="KW-0012">Acyltransferase</keyword>
<comment type="pathway">
    <text evidence="1">Glycerolipid metabolism; triacylglycerol biosynthesis.</text>
</comment>
<sequence length="359" mass="40508">MYSFDRLLVFKNSLRDLNDAIIIWVSTLCQLCTLSVGISLKLSVKLSVATIYVLLHVALMFLPLIVLGILYTSASLGITWLILTFTFVMYVHMLEFNSEHRKKVLPKIIVTEPNDGVCEMYDFEKIDDGAGSASANNTILCVAPHGPTVYPVMGCFHWMYHKLGVVTKTCVASAMMRLPMFNGLISSVTELVDVTPKALEKALSTSSEPHCIYVGGFHEVFENCINPSEIVVVVNSKSRFYDMAIKHRKRLVPILVLDELDYFKHPKLIVRLFWFVHKKLFRCGIPIPVLGEFYLPLYLTKKIKLVCGEPIEASSYKTGTDLCNAYVDELKKVHSRSKQLFTDVKPLTILEISSQTKIS</sequence>
<name>A0A5K0U8H4_9VIRU</name>
<keyword evidence="5" id="KW-0472">Membrane</keyword>
<feature type="transmembrane region" description="Helical" evidence="5">
    <location>
        <begin position="20"/>
        <end position="40"/>
    </location>
</feature>
<dbReference type="EMBL" id="UPSH01000001">
    <property type="protein sequence ID" value="VBB17702.1"/>
    <property type="molecule type" value="Genomic_DNA"/>
</dbReference>
<keyword evidence="6" id="KW-0808">Transferase</keyword>
<keyword evidence="4" id="KW-0319">Glycerol metabolism</keyword>
<evidence type="ECO:0000256" key="1">
    <source>
        <dbReference type="ARBA" id="ARBA00004771"/>
    </source>
</evidence>
<dbReference type="PANTHER" id="PTHR12317:SF0">
    <property type="entry name" value="ACYLTRANSFERASE"/>
    <property type="match status" value="1"/>
</dbReference>
<keyword evidence="5" id="KW-0812">Transmembrane</keyword>
<keyword evidence="7" id="KW-1185">Reference proteome</keyword>
<keyword evidence="5" id="KW-1133">Transmembrane helix</keyword>
<evidence type="ECO:0000256" key="5">
    <source>
        <dbReference type="SAM" id="Phobius"/>
    </source>
</evidence>
<protein>
    <recommendedName>
        <fullName evidence="3">diacylglycerol O-acyltransferase</fullName>
        <ecNumber evidence="3">2.3.1.20</ecNumber>
    </recommendedName>
</protein>
<feature type="transmembrane region" description="Helical" evidence="5">
    <location>
        <begin position="77"/>
        <end position="94"/>
    </location>
</feature>
<dbReference type="Proteomes" id="UP000594342">
    <property type="component" value="Unassembled WGS sequence"/>
</dbReference>
<dbReference type="PANTHER" id="PTHR12317">
    <property type="entry name" value="DIACYLGLYCEROL O-ACYLTRANSFERASE"/>
    <property type="match status" value="1"/>
</dbReference>
<comment type="caution">
    <text evidence="6">The sequence shown here is derived from an EMBL/GenBank/DDBJ whole genome shotgun (WGS) entry which is preliminary data.</text>
</comment>